<protein>
    <submittedName>
        <fullName evidence="7">MFS transporter</fullName>
    </submittedName>
</protein>
<evidence type="ECO:0000256" key="3">
    <source>
        <dbReference type="ARBA" id="ARBA00022989"/>
    </source>
</evidence>
<keyword evidence="4 5" id="KW-0472">Membrane</keyword>
<feature type="transmembrane region" description="Helical" evidence="5">
    <location>
        <begin position="167"/>
        <end position="187"/>
    </location>
</feature>
<keyword evidence="2 5" id="KW-0812">Transmembrane</keyword>
<evidence type="ECO:0000313" key="7">
    <source>
        <dbReference type="EMBL" id="QNV40514.1"/>
    </source>
</evidence>
<comment type="subcellular location">
    <subcellularLocation>
        <location evidence="1">Cell membrane</location>
        <topology evidence="1">Multi-pass membrane protein</topology>
    </subcellularLocation>
</comment>
<reference evidence="7 8" key="1">
    <citation type="submission" date="2020-09" db="EMBL/GenBank/DDBJ databases">
        <title>Investigation of environmental microbe.</title>
        <authorList>
            <person name="Ou Y."/>
            <person name="Kang Q."/>
        </authorList>
    </citation>
    <scope>NUCLEOTIDE SEQUENCE [LARGE SCALE GENOMIC DNA]</scope>
    <source>
        <strain evidence="7 8">KJZ-9</strain>
    </source>
</reference>
<gene>
    <name evidence="7" type="ORF">IDM48_03625</name>
</gene>
<feature type="transmembrane region" description="Helical" evidence="5">
    <location>
        <begin position="228"/>
        <end position="250"/>
    </location>
</feature>
<dbReference type="SUPFAM" id="SSF103473">
    <property type="entry name" value="MFS general substrate transporter"/>
    <property type="match status" value="1"/>
</dbReference>
<feature type="transmembrane region" description="Helical" evidence="5">
    <location>
        <begin position="129"/>
        <end position="155"/>
    </location>
</feature>
<accession>A0A7H2BLG8</accession>
<evidence type="ECO:0000259" key="6">
    <source>
        <dbReference type="PROSITE" id="PS50850"/>
    </source>
</evidence>
<evidence type="ECO:0000256" key="2">
    <source>
        <dbReference type="ARBA" id="ARBA00022692"/>
    </source>
</evidence>
<dbReference type="GO" id="GO:0005886">
    <property type="term" value="C:plasma membrane"/>
    <property type="evidence" value="ECO:0007669"/>
    <property type="project" value="UniProtKB-SubCell"/>
</dbReference>
<evidence type="ECO:0000256" key="4">
    <source>
        <dbReference type="ARBA" id="ARBA00023136"/>
    </source>
</evidence>
<dbReference type="PROSITE" id="PS50850">
    <property type="entry name" value="MFS"/>
    <property type="match status" value="1"/>
</dbReference>
<dbReference type="InterPro" id="IPR011701">
    <property type="entry name" value="MFS"/>
</dbReference>
<keyword evidence="8" id="KW-1185">Reference proteome</keyword>
<evidence type="ECO:0000313" key="8">
    <source>
        <dbReference type="Proteomes" id="UP000516421"/>
    </source>
</evidence>
<dbReference type="InterPro" id="IPR020846">
    <property type="entry name" value="MFS_dom"/>
</dbReference>
<evidence type="ECO:0000256" key="1">
    <source>
        <dbReference type="ARBA" id="ARBA00004651"/>
    </source>
</evidence>
<feature type="transmembrane region" description="Helical" evidence="5">
    <location>
        <begin position="270"/>
        <end position="288"/>
    </location>
</feature>
<keyword evidence="3 5" id="KW-1133">Transmembrane helix</keyword>
<dbReference type="GO" id="GO:0022857">
    <property type="term" value="F:transmembrane transporter activity"/>
    <property type="evidence" value="ECO:0007669"/>
    <property type="project" value="InterPro"/>
</dbReference>
<dbReference type="Proteomes" id="UP000516421">
    <property type="component" value="Chromosome"/>
</dbReference>
<feature type="transmembrane region" description="Helical" evidence="5">
    <location>
        <begin position="193"/>
        <end position="216"/>
    </location>
</feature>
<feature type="transmembrane region" description="Helical" evidence="5">
    <location>
        <begin position="102"/>
        <end position="123"/>
    </location>
</feature>
<dbReference type="KEGG" id="rama:IDM48_03625"/>
<proteinExistence type="predicted"/>
<dbReference type="RefSeq" id="WP_186303143.1">
    <property type="nucleotide sequence ID" value="NZ_CP061538.1"/>
</dbReference>
<dbReference type="AlphaFoldDB" id="A0A7H2BLG8"/>
<organism evidence="7 8">
    <name type="scientific">Rothia amarae</name>
    <dbReference type="NCBI Taxonomy" id="169480"/>
    <lineage>
        <taxon>Bacteria</taxon>
        <taxon>Bacillati</taxon>
        <taxon>Actinomycetota</taxon>
        <taxon>Actinomycetes</taxon>
        <taxon>Micrococcales</taxon>
        <taxon>Micrococcaceae</taxon>
        <taxon>Rothia</taxon>
    </lineage>
</organism>
<dbReference type="Gene3D" id="1.20.1250.20">
    <property type="entry name" value="MFS general substrate transporter like domains"/>
    <property type="match status" value="1"/>
</dbReference>
<evidence type="ECO:0000256" key="5">
    <source>
        <dbReference type="SAM" id="Phobius"/>
    </source>
</evidence>
<dbReference type="EMBL" id="CP061538">
    <property type="protein sequence ID" value="QNV40514.1"/>
    <property type="molecule type" value="Genomic_DNA"/>
</dbReference>
<sequence length="303" mass="32018">MLIAVTPLAASVALLGWTGAFSSLALIALALMVLIFILLKDTPGSLPLARRLFKPQNTATEQRTSATTVAVPITDALPVLGPGSSGIVPALKSLLKRPGVRLGFWVHFATCFSTNSFVLLWGLPFMTGGLGYSFATASTIVSLNVVALMAAGLIAGPLFTRFIRQRVEIVTGLVAVIAALWCAVLLYPGGAPVWLMTLTAMIGGIGGPASMVAFEVVRTHAPYTQRGIATGIANMGGFLGALVNVLAIGLILDFTGAGTPDTYNLESFRWAMAFQVPLMILGITMMLIERPKAQKYLREKGLR</sequence>
<dbReference type="InterPro" id="IPR036259">
    <property type="entry name" value="MFS_trans_sf"/>
</dbReference>
<feature type="domain" description="Major facilitator superfamily (MFS) profile" evidence="6">
    <location>
        <begin position="99"/>
        <end position="303"/>
    </location>
</feature>
<dbReference type="Pfam" id="PF07690">
    <property type="entry name" value="MFS_1"/>
    <property type="match status" value="1"/>
</dbReference>
<name>A0A7H2BLG8_9MICC</name>
<feature type="transmembrane region" description="Helical" evidence="5">
    <location>
        <begin position="20"/>
        <end position="39"/>
    </location>
</feature>